<keyword evidence="4" id="KW-1185">Reference proteome</keyword>
<evidence type="ECO:0000313" key="4">
    <source>
        <dbReference type="Proteomes" id="UP000008963"/>
    </source>
</evidence>
<dbReference type="PATRIC" id="fig|862908.3.peg.2540"/>
<dbReference type="PROSITE" id="PS51257">
    <property type="entry name" value="PROKAR_LIPOPROTEIN"/>
    <property type="match status" value="1"/>
</dbReference>
<dbReference type="Proteomes" id="UP000008963">
    <property type="component" value="Chromosome"/>
</dbReference>
<sequence length="256" mass="28694">MKWNNLKFIALIIASLMLTACVEQKSNKKSSSDTSTTQSTILLPDESGGDGDDDGYVDDTDLPDYYSIPTTSGGGVRAIIVHGRNHPDRNPPPNGIFWSSNRDINMPEENRQILVTDSRFEMRLQAIPHYDIPQNSVDSNGITCSQVAMKYTKLNIDVCVRRQGGNCLYNHYFQNVEVNKWSLVKEFDIPTNTNDPLVIEVKYVSWDGSCIENQKSGYGSGYEYTCPYDGVWDSQCVGFQMEVSTDGTKRLPGGRY</sequence>
<dbReference type="STRING" id="862908.BMS_2661"/>
<keyword evidence="2" id="KW-0732">Signal</keyword>
<dbReference type="RefSeq" id="WP_014245216.1">
    <property type="nucleotide sequence ID" value="NC_016620.1"/>
</dbReference>
<protein>
    <submittedName>
        <fullName evidence="3">Lipoprotein</fullName>
    </submittedName>
</protein>
<organism evidence="3 4">
    <name type="scientific">Halobacteriovorax marinus (strain ATCC BAA-682 / DSM 15412 / SJ)</name>
    <name type="common">Bacteriovorax marinus</name>
    <dbReference type="NCBI Taxonomy" id="862908"/>
    <lineage>
        <taxon>Bacteria</taxon>
        <taxon>Pseudomonadati</taxon>
        <taxon>Bdellovibrionota</taxon>
        <taxon>Bacteriovoracia</taxon>
        <taxon>Bacteriovoracales</taxon>
        <taxon>Halobacteriovoraceae</taxon>
        <taxon>Halobacteriovorax</taxon>
    </lineage>
</organism>
<feature type="signal peptide" evidence="2">
    <location>
        <begin position="1"/>
        <end position="20"/>
    </location>
</feature>
<evidence type="ECO:0000256" key="2">
    <source>
        <dbReference type="SAM" id="SignalP"/>
    </source>
</evidence>
<feature type="chain" id="PRO_5003154785" evidence="2">
    <location>
        <begin position="21"/>
        <end position="256"/>
    </location>
</feature>
<dbReference type="OrthoDB" id="5293342at2"/>
<dbReference type="EMBL" id="FQ312005">
    <property type="protein sequence ID" value="CBW27441.1"/>
    <property type="molecule type" value="Genomic_DNA"/>
</dbReference>
<dbReference type="AlphaFoldDB" id="E1X696"/>
<name>E1X696_HALMS</name>
<evidence type="ECO:0000256" key="1">
    <source>
        <dbReference type="SAM" id="MobiDB-lite"/>
    </source>
</evidence>
<keyword evidence="3" id="KW-0449">Lipoprotein</keyword>
<gene>
    <name evidence="3" type="ordered locus">BMS_2661</name>
</gene>
<evidence type="ECO:0000313" key="3">
    <source>
        <dbReference type="EMBL" id="CBW27441.1"/>
    </source>
</evidence>
<dbReference type="KEGG" id="bmx:BMS_2661"/>
<accession>E1X696</accession>
<feature type="region of interest" description="Disordered" evidence="1">
    <location>
        <begin position="26"/>
        <end position="60"/>
    </location>
</feature>
<dbReference type="HOGENOM" id="CLU_1084894_0_0_7"/>
<feature type="compositionally biased region" description="Acidic residues" evidence="1">
    <location>
        <begin position="47"/>
        <end position="60"/>
    </location>
</feature>
<proteinExistence type="predicted"/>
<reference evidence="4" key="1">
    <citation type="journal article" date="2013" name="ISME J.">
        <title>A small predatory core genome in the divergent marine Bacteriovorax marinus SJ and the terrestrial Bdellovibrio bacteriovorus.</title>
        <authorList>
            <person name="Crossman L.C."/>
            <person name="Chen H."/>
            <person name="Cerdeno-Tarraga A.M."/>
            <person name="Brooks K."/>
            <person name="Quail M.A."/>
            <person name="Pineiro S.A."/>
            <person name="Hobley L."/>
            <person name="Sockett R.E."/>
            <person name="Bentley S.D."/>
            <person name="Parkhill J."/>
            <person name="Williams H.N."/>
            <person name="Stine O.C."/>
        </authorList>
    </citation>
    <scope>NUCLEOTIDE SEQUENCE [LARGE SCALE GENOMIC DNA]</scope>
    <source>
        <strain evidence="4">ATCC BAA-682 / DSM 15412 / SJ</strain>
    </source>
</reference>